<evidence type="ECO:0000313" key="2">
    <source>
        <dbReference type="Proteomes" id="UP001256673"/>
    </source>
</evidence>
<proteinExistence type="predicted"/>
<evidence type="ECO:0000313" key="1">
    <source>
        <dbReference type="EMBL" id="MDU0325287.1"/>
    </source>
</evidence>
<sequence length="122" mass="13119">MHDNLLNILGGGITQIAASSYPAPFGSTLALMFYVDPIDVGKAYALEVTCHHEGSDINLWGWAGDMVSEEPMMDQLQTVSLPLNFALMGLPEPGSYELVVKANGDKIGAVPFKAVQIDEPRV</sequence>
<comment type="caution">
    <text evidence="1">The sequence shown here is derived from an EMBL/GenBank/DDBJ whole genome shotgun (WGS) entry which is preliminary data.</text>
</comment>
<organism evidence="1 2">
    <name type="scientific">Microbacterium algihabitans</name>
    <dbReference type="NCBI Taxonomy" id="3075992"/>
    <lineage>
        <taxon>Bacteria</taxon>
        <taxon>Bacillati</taxon>
        <taxon>Actinomycetota</taxon>
        <taxon>Actinomycetes</taxon>
        <taxon>Micrococcales</taxon>
        <taxon>Microbacteriaceae</taxon>
        <taxon>Microbacterium</taxon>
    </lineage>
</organism>
<reference evidence="1 2" key="1">
    <citation type="submission" date="2023-09" db="EMBL/GenBank/DDBJ databases">
        <title>Microbacterium fusihabitans sp. nov., Microbacterium phycihabitans sp. nov., and Microbacterium cervinum sp. nov., isolated from dried seaweeds of beach.</title>
        <authorList>
            <person name="Lee S.D."/>
        </authorList>
    </citation>
    <scope>NUCLEOTIDE SEQUENCE [LARGE SCALE GENOMIC DNA]</scope>
    <source>
        <strain evidence="1 2">KSW2-21</strain>
    </source>
</reference>
<dbReference type="Pfam" id="PF22091">
    <property type="entry name" value="DUF6941"/>
    <property type="match status" value="1"/>
</dbReference>
<name>A0ABU3RRB9_9MICO</name>
<protein>
    <submittedName>
        <fullName evidence="1">Uncharacterized protein</fullName>
    </submittedName>
</protein>
<gene>
    <name evidence="1" type="ORF">RWH43_00825</name>
</gene>
<dbReference type="EMBL" id="JAWDIU010000001">
    <property type="protein sequence ID" value="MDU0325287.1"/>
    <property type="molecule type" value="Genomic_DNA"/>
</dbReference>
<dbReference type="InterPro" id="IPR054221">
    <property type="entry name" value="DUF6941"/>
</dbReference>
<keyword evidence="2" id="KW-1185">Reference proteome</keyword>
<dbReference type="Proteomes" id="UP001256673">
    <property type="component" value="Unassembled WGS sequence"/>
</dbReference>
<accession>A0ABU3RRB9</accession>